<dbReference type="Pfam" id="PF01451">
    <property type="entry name" value="LMWPc"/>
    <property type="match status" value="1"/>
</dbReference>
<comment type="catalytic activity">
    <reaction evidence="2">
        <text>O-phospho-L-tyrosyl-[protein] + H2O = L-tyrosyl-[protein] + phosphate</text>
        <dbReference type="Rhea" id="RHEA:10684"/>
        <dbReference type="Rhea" id="RHEA-COMP:10136"/>
        <dbReference type="Rhea" id="RHEA-COMP:20101"/>
        <dbReference type="ChEBI" id="CHEBI:15377"/>
        <dbReference type="ChEBI" id="CHEBI:43474"/>
        <dbReference type="ChEBI" id="CHEBI:46858"/>
        <dbReference type="ChEBI" id="CHEBI:61978"/>
        <dbReference type="EC" id="3.1.3.48"/>
    </reaction>
</comment>
<sequence>MPPRFTPPINAFAAAASGGTLRRFWGRLGLRMGFYAGMATPFTRPDWSTAQRLVFVCLANLNRSALAQALCEQSGIPTASCGLYTVTGRRCFSSTVRVAADMGVALQRHHASHWLDFAHRDGDLYLVMEPRHAEHLLRRGVPAQRIALLGHWARPRRLRIRDPYGRSELELRRCFELIRSAVSQLAAELQAQGAVLCRPGQAGMRKPVAGGVQGAEPGPAVA</sequence>
<accession>A0ABU5IM64</accession>
<dbReference type="RefSeq" id="WP_084268033.1">
    <property type="nucleotide sequence ID" value="NZ_JAXOJX010000055.1"/>
</dbReference>
<gene>
    <name evidence="4" type="ORF">SM757_25700</name>
</gene>
<dbReference type="PANTHER" id="PTHR11717">
    <property type="entry name" value="LOW MOLECULAR WEIGHT PROTEIN TYROSINE PHOSPHATASE"/>
    <property type="match status" value="1"/>
</dbReference>
<evidence type="ECO:0000256" key="2">
    <source>
        <dbReference type="ARBA" id="ARBA00051722"/>
    </source>
</evidence>
<evidence type="ECO:0000313" key="4">
    <source>
        <dbReference type="EMBL" id="MDZ5459982.1"/>
    </source>
</evidence>
<dbReference type="InterPro" id="IPR036196">
    <property type="entry name" value="Ptyr_pPase_sf"/>
</dbReference>
<name>A0ABU5IM64_9BURK</name>
<dbReference type="Gene3D" id="3.40.50.2300">
    <property type="match status" value="1"/>
</dbReference>
<reference evidence="4 5" key="1">
    <citation type="submission" date="2023-11" db="EMBL/GenBank/DDBJ databases">
        <title>Draft genome of Azohydromonas lata strain H1 (DSM1123), a polyhydroxyalkanoate producer.</title>
        <authorList>
            <person name="Traversa D."/>
            <person name="D'Addabbo P."/>
            <person name="Pazzani C."/>
            <person name="Manzari C."/>
            <person name="Chiara M."/>
            <person name="Scrascia M."/>
        </authorList>
    </citation>
    <scope>NUCLEOTIDE SEQUENCE [LARGE SCALE GENOMIC DNA]</scope>
    <source>
        <strain evidence="4 5">H1</strain>
    </source>
</reference>
<evidence type="ECO:0000313" key="5">
    <source>
        <dbReference type="Proteomes" id="UP001293718"/>
    </source>
</evidence>
<dbReference type="InterPro" id="IPR023485">
    <property type="entry name" value="Ptyr_pPase"/>
</dbReference>
<comment type="caution">
    <text evidence="4">The sequence shown here is derived from an EMBL/GenBank/DDBJ whole genome shotgun (WGS) entry which is preliminary data.</text>
</comment>
<dbReference type="Proteomes" id="UP001293718">
    <property type="component" value="Unassembled WGS sequence"/>
</dbReference>
<keyword evidence="5" id="KW-1185">Reference proteome</keyword>
<organism evidence="4 5">
    <name type="scientific">Azohydromonas lata</name>
    <dbReference type="NCBI Taxonomy" id="45677"/>
    <lineage>
        <taxon>Bacteria</taxon>
        <taxon>Pseudomonadati</taxon>
        <taxon>Pseudomonadota</taxon>
        <taxon>Betaproteobacteria</taxon>
        <taxon>Burkholderiales</taxon>
        <taxon>Sphaerotilaceae</taxon>
        <taxon>Azohydromonas</taxon>
    </lineage>
</organism>
<protein>
    <recommendedName>
        <fullName evidence="1">protein-tyrosine-phosphatase</fullName>
        <ecNumber evidence="1">3.1.3.48</ecNumber>
    </recommendedName>
</protein>
<dbReference type="SMART" id="SM00226">
    <property type="entry name" value="LMWPc"/>
    <property type="match status" value="1"/>
</dbReference>
<dbReference type="SUPFAM" id="SSF52788">
    <property type="entry name" value="Phosphotyrosine protein phosphatases I"/>
    <property type="match status" value="1"/>
</dbReference>
<dbReference type="PANTHER" id="PTHR11717:SF31">
    <property type="entry name" value="LOW MOLECULAR WEIGHT PROTEIN-TYROSINE-PHOSPHATASE ETP-RELATED"/>
    <property type="match status" value="1"/>
</dbReference>
<dbReference type="EMBL" id="JAXOJX010000055">
    <property type="protein sequence ID" value="MDZ5459982.1"/>
    <property type="molecule type" value="Genomic_DNA"/>
</dbReference>
<proteinExistence type="predicted"/>
<feature type="domain" description="Phosphotyrosine protein phosphatase I" evidence="3">
    <location>
        <begin position="51"/>
        <end position="188"/>
    </location>
</feature>
<dbReference type="InterPro" id="IPR050438">
    <property type="entry name" value="LMW_PTPase"/>
</dbReference>
<evidence type="ECO:0000259" key="3">
    <source>
        <dbReference type="SMART" id="SM00226"/>
    </source>
</evidence>
<evidence type="ECO:0000256" key="1">
    <source>
        <dbReference type="ARBA" id="ARBA00013064"/>
    </source>
</evidence>
<dbReference type="EC" id="3.1.3.48" evidence="1"/>